<proteinExistence type="predicted"/>
<protein>
    <submittedName>
        <fullName evidence="1">Uncharacterized protein</fullName>
    </submittedName>
</protein>
<dbReference type="AlphaFoldDB" id="A0AAQ3NUM7"/>
<evidence type="ECO:0000313" key="2">
    <source>
        <dbReference type="Proteomes" id="UP001374535"/>
    </source>
</evidence>
<name>A0AAQ3NUM7_VIGMU</name>
<dbReference type="EMBL" id="CP144698">
    <property type="protein sequence ID" value="WVZ16364.1"/>
    <property type="molecule type" value="Genomic_DNA"/>
</dbReference>
<organism evidence="1 2">
    <name type="scientific">Vigna mungo</name>
    <name type="common">Black gram</name>
    <name type="synonym">Phaseolus mungo</name>
    <dbReference type="NCBI Taxonomy" id="3915"/>
    <lineage>
        <taxon>Eukaryota</taxon>
        <taxon>Viridiplantae</taxon>
        <taxon>Streptophyta</taxon>
        <taxon>Embryophyta</taxon>
        <taxon>Tracheophyta</taxon>
        <taxon>Spermatophyta</taxon>
        <taxon>Magnoliopsida</taxon>
        <taxon>eudicotyledons</taxon>
        <taxon>Gunneridae</taxon>
        <taxon>Pentapetalae</taxon>
        <taxon>rosids</taxon>
        <taxon>fabids</taxon>
        <taxon>Fabales</taxon>
        <taxon>Fabaceae</taxon>
        <taxon>Papilionoideae</taxon>
        <taxon>50 kb inversion clade</taxon>
        <taxon>NPAAA clade</taxon>
        <taxon>indigoferoid/millettioid clade</taxon>
        <taxon>Phaseoleae</taxon>
        <taxon>Vigna</taxon>
    </lineage>
</organism>
<sequence>MCISLSQAFIYVPSFAAKTHEPPSETFLMLQVEHLLLICCSLNFDDGAEKLTKRVIKCLQLSHVRLGAPADIGALLQKLDSLFNFLYEWFQLLLWASHLVVETFHPSDVRFYRL</sequence>
<evidence type="ECO:0000313" key="1">
    <source>
        <dbReference type="EMBL" id="WVZ16364.1"/>
    </source>
</evidence>
<accession>A0AAQ3NUM7</accession>
<reference evidence="1 2" key="1">
    <citation type="journal article" date="2023" name="Life. Sci Alliance">
        <title>Evolutionary insights into 3D genome organization and epigenetic landscape of Vigna mungo.</title>
        <authorList>
            <person name="Junaid A."/>
            <person name="Singh B."/>
            <person name="Bhatia S."/>
        </authorList>
    </citation>
    <scope>NUCLEOTIDE SEQUENCE [LARGE SCALE GENOMIC DNA]</scope>
    <source>
        <strain evidence="1">Urdbean</strain>
    </source>
</reference>
<gene>
    <name evidence="1" type="ORF">V8G54_009346</name>
</gene>
<dbReference type="Proteomes" id="UP001374535">
    <property type="component" value="Chromosome 3"/>
</dbReference>
<keyword evidence="2" id="KW-1185">Reference proteome</keyword>